<name>A0A2I1DIT7_9PROT</name>
<gene>
    <name evidence="1" type="ORF">B1757_12965</name>
</gene>
<reference evidence="1 2" key="1">
    <citation type="submission" date="2017-03" db="EMBL/GenBank/DDBJ databases">
        <title>Draft genime sequence of the acidophilic sulfur-oxidizing bacterium Acidithiobacillus sp. SH, isolated from seawater.</title>
        <authorList>
            <person name="Sharmin S."/>
            <person name="Tokuhisa M."/>
            <person name="Kanao T."/>
            <person name="Kamimura K."/>
        </authorList>
    </citation>
    <scope>NUCLEOTIDE SEQUENCE [LARGE SCALE GENOMIC DNA]</scope>
    <source>
        <strain evidence="1 2">SH</strain>
    </source>
</reference>
<dbReference type="AlphaFoldDB" id="A0A2I1DIT7"/>
<accession>A0A2I1DIT7</accession>
<evidence type="ECO:0000313" key="1">
    <source>
        <dbReference type="EMBL" id="PKY09792.1"/>
    </source>
</evidence>
<keyword evidence="2" id="KW-1185">Reference proteome</keyword>
<organism evidence="1 2">
    <name type="scientific">Acidithiobacillus marinus</name>
    <dbReference type="NCBI Taxonomy" id="187490"/>
    <lineage>
        <taxon>Bacteria</taxon>
        <taxon>Pseudomonadati</taxon>
        <taxon>Pseudomonadota</taxon>
        <taxon>Acidithiobacillia</taxon>
        <taxon>Acidithiobacillales</taxon>
        <taxon>Acidithiobacillaceae</taxon>
        <taxon>Acidithiobacillus</taxon>
    </lineage>
</organism>
<sequence>MVENITAAKNNPGAYYAYTQARRNAIAILEAVTAAGTENPTILEKIADAIPEGTAKARFQQWLNEHQVGMPGETKAQEATREEFLILSRLLNNLDWVDPEDVGKIQSLNEFTQTQTEYMRRSTDEIMVGEVRGENANLDIHHTYSIGTTRHANAAGFPIKQDIS</sequence>
<dbReference type="RefSeq" id="WP_101538724.1">
    <property type="nucleotide sequence ID" value="NZ_MXAV01000049.1"/>
</dbReference>
<dbReference type="InParanoid" id="A0A2I1DIT7"/>
<proteinExistence type="predicted"/>
<dbReference type="Proteomes" id="UP000234329">
    <property type="component" value="Unassembled WGS sequence"/>
</dbReference>
<protein>
    <submittedName>
        <fullName evidence="1">Uncharacterized protein</fullName>
    </submittedName>
</protein>
<evidence type="ECO:0000313" key="2">
    <source>
        <dbReference type="Proteomes" id="UP000234329"/>
    </source>
</evidence>
<dbReference type="EMBL" id="MXAV01000049">
    <property type="protein sequence ID" value="PKY09792.1"/>
    <property type="molecule type" value="Genomic_DNA"/>
</dbReference>
<comment type="caution">
    <text evidence="1">The sequence shown here is derived from an EMBL/GenBank/DDBJ whole genome shotgun (WGS) entry which is preliminary data.</text>
</comment>